<organism evidence="2 3">
    <name type="scientific">Portunus trituberculatus</name>
    <name type="common">Swimming crab</name>
    <name type="synonym">Neptunus trituberculatus</name>
    <dbReference type="NCBI Taxonomy" id="210409"/>
    <lineage>
        <taxon>Eukaryota</taxon>
        <taxon>Metazoa</taxon>
        <taxon>Ecdysozoa</taxon>
        <taxon>Arthropoda</taxon>
        <taxon>Crustacea</taxon>
        <taxon>Multicrustacea</taxon>
        <taxon>Malacostraca</taxon>
        <taxon>Eumalacostraca</taxon>
        <taxon>Eucarida</taxon>
        <taxon>Decapoda</taxon>
        <taxon>Pleocyemata</taxon>
        <taxon>Brachyura</taxon>
        <taxon>Eubrachyura</taxon>
        <taxon>Portunoidea</taxon>
        <taxon>Portunidae</taxon>
        <taxon>Portuninae</taxon>
        <taxon>Portunus</taxon>
    </lineage>
</organism>
<accession>A0A5B7FU74</accession>
<gene>
    <name evidence="2" type="ORF">E2C01_042891</name>
</gene>
<dbReference type="AlphaFoldDB" id="A0A5B7FU74"/>
<feature type="compositionally biased region" description="Gly residues" evidence="1">
    <location>
        <begin position="21"/>
        <end position="31"/>
    </location>
</feature>
<evidence type="ECO:0000256" key="1">
    <source>
        <dbReference type="SAM" id="MobiDB-lite"/>
    </source>
</evidence>
<sequence>MRACCGREGGRGAGADVRESGGVGSGVGEGTRGIKVLGEGHRLPTLCNICGWRRALCHHRPPPDAGVSSVPSAPPTLVPKALDVVTALQCRPMEPYVLQVAAYNTGKSVGRRSSGNEIIQLSSGAELPDVHGDFNSPGSVVVRSSGFIELHHGIGARPSPPPPSGRYL</sequence>
<reference evidence="2 3" key="1">
    <citation type="submission" date="2019-05" db="EMBL/GenBank/DDBJ databases">
        <title>Another draft genome of Portunus trituberculatus and its Hox gene families provides insights of decapod evolution.</title>
        <authorList>
            <person name="Jeong J.-H."/>
            <person name="Song I."/>
            <person name="Kim S."/>
            <person name="Choi T."/>
            <person name="Kim D."/>
            <person name="Ryu S."/>
            <person name="Kim W."/>
        </authorList>
    </citation>
    <scope>NUCLEOTIDE SEQUENCE [LARGE SCALE GENOMIC DNA]</scope>
    <source>
        <tissue evidence="2">Muscle</tissue>
    </source>
</reference>
<evidence type="ECO:0000313" key="3">
    <source>
        <dbReference type="Proteomes" id="UP000324222"/>
    </source>
</evidence>
<evidence type="ECO:0000313" key="2">
    <source>
        <dbReference type="EMBL" id="MPC49096.1"/>
    </source>
</evidence>
<proteinExistence type="predicted"/>
<protein>
    <submittedName>
        <fullName evidence="2">Uncharacterized protein</fullName>
    </submittedName>
</protein>
<dbReference type="Proteomes" id="UP000324222">
    <property type="component" value="Unassembled WGS sequence"/>
</dbReference>
<comment type="caution">
    <text evidence="2">The sequence shown here is derived from an EMBL/GenBank/DDBJ whole genome shotgun (WGS) entry which is preliminary data.</text>
</comment>
<dbReference type="EMBL" id="VSRR010008667">
    <property type="protein sequence ID" value="MPC49096.1"/>
    <property type="molecule type" value="Genomic_DNA"/>
</dbReference>
<feature type="region of interest" description="Disordered" evidence="1">
    <location>
        <begin position="1"/>
        <end position="31"/>
    </location>
</feature>
<keyword evidence="3" id="KW-1185">Reference proteome</keyword>
<name>A0A5B7FU74_PORTR</name>